<keyword evidence="7" id="KW-0067">ATP-binding</keyword>
<proteinExistence type="predicted"/>
<protein>
    <recommendedName>
        <fullName evidence="2">histidine kinase</fullName>
        <ecNumber evidence="2">2.7.13.3</ecNumber>
    </recommendedName>
</protein>
<gene>
    <name evidence="11" type="ORF">ATK74_0775</name>
</gene>
<comment type="caution">
    <text evidence="11">The sequence shown here is derived from an EMBL/GenBank/DDBJ whole genome shotgun (WGS) entry which is preliminary data.</text>
</comment>
<feature type="transmembrane region" description="Helical" evidence="9">
    <location>
        <begin position="73"/>
        <end position="96"/>
    </location>
</feature>
<organism evidence="11 12">
    <name type="scientific">Propionicimonas paludicola</name>
    <dbReference type="NCBI Taxonomy" id="185243"/>
    <lineage>
        <taxon>Bacteria</taxon>
        <taxon>Bacillati</taxon>
        <taxon>Actinomycetota</taxon>
        <taxon>Actinomycetes</taxon>
        <taxon>Propionibacteriales</taxon>
        <taxon>Nocardioidaceae</taxon>
        <taxon>Propionicimonas</taxon>
    </lineage>
</organism>
<keyword evidence="3" id="KW-0597">Phosphoprotein</keyword>
<feature type="domain" description="Signal transduction histidine kinase subgroup 3 dimerisation and phosphoacceptor" evidence="10">
    <location>
        <begin position="191"/>
        <end position="257"/>
    </location>
</feature>
<keyword evidence="12" id="KW-1185">Reference proteome</keyword>
<dbReference type="Proteomes" id="UP000226079">
    <property type="component" value="Unassembled WGS sequence"/>
</dbReference>
<dbReference type="Gene3D" id="3.30.565.10">
    <property type="entry name" value="Histidine kinase-like ATPase, C-terminal domain"/>
    <property type="match status" value="1"/>
</dbReference>
<evidence type="ECO:0000259" key="10">
    <source>
        <dbReference type="Pfam" id="PF07730"/>
    </source>
</evidence>
<evidence type="ECO:0000313" key="11">
    <source>
        <dbReference type="EMBL" id="PFG16242.1"/>
    </source>
</evidence>
<keyword evidence="8" id="KW-0902">Two-component regulatory system</keyword>
<dbReference type="Pfam" id="PF07730">
    <property type="entry name" value="HisKA_3"/>
    <property type="match status" value="1"/>
</dbReference>
<comment type="catalytic activity">
    <reaction evidence="1">
        <text>ATP + protein L-histidine = ADP + protein N-phospho-L-histidine.</text>
        <dbReference type="EC" id="2.7.13.3"/>
    </reaction>
</comment>
<dbReference type="GO" id="GO:0000155">
    <property type="term" value="F:phosphorelay sensor kinase activity"/>
    <property type="evidence" value="ECO:0007669"/>
    <property type="project" value="InterPro"/>
</dbReference>
<reference evidence="11 12" key="1">
    <citation type="submission" date="2017-10" db="EMBL/GenBank/DDBJ databases">
        <title>Sequencing the genomes of 1000 actinobacteria strains.</title>
        <authorList>
            <person name="Klenk H.-P."/>
        </authorList>
    </citation>
    <scope>NUCLEOTIDE SEQUENCE [LARGE SCALE GENOMIC DNA]</scope>
    <source>
        <strain evidence="11 12">DSM 15597</strain>
    </source>
</reference>
<dbReference type="Gene3D" id="1.20.5.1930">
    <property type="match status" value="1"/>
</dbReference>
<name>A0A2A9CRK5_9ACTN</name>
<dbReference type="GO" id="GO:0005524">
    <property type="term" value="F:ATP binding"/>
    <property type="evidence" value="ECO:0007669"/>
    <property type="project" value="UniProtKB-KW"/>
</dbReference>
<dbReference type="EMBL" id="PDJC01000001">
    <property type="protein sequence ID" value="PFG16242.1"/>
    <property type="molecule type" value="Genomic_DNA"/>
</dbReference>
<feature type="transmembrane region" description="Helical" evidence="9">
    <location>
        <begin position="20"/>
        <end position="39"/>
    </location>
</feature>
<evidence type="ECO:0000256" key="5">
    <source>
        <dbReference type="ARBA" id="ARBA00022741"/>
    </source>
</evidence>
<accession>A0A2A9CRK5</accession>
<keyword evidence="4" id="KW-0808">Transferase</keyword>
<feature type="transmembrane region" description="Helical" evidence="9">
    <location>
        <begin position="51"/>
        <end position="67"/>
    </location>
</feature>
<evidence type="ECO:0000256" key="3">
    <source>
        <dbReference type="ARBA" id="ARBA00022553"/>
    </source>
</evidence>
<keyword evidence="9" id="KW-0472">Membrane</keyword>
<sequence length="392" mass="41402">MEVTDIADLRSEDSSRPWPAVAWTVAVLGWLYYMTPVFAGRVDGPSAPARIALIALPGVIAVAALAWRHRRPWGVALLIMVTLLLSPAGLGAALVIQERLARNGDRRWATPLAGVGMVVATLVRLLVSPDVGPWRMASTVELSLCVIGVVLAMLIGLLRTSQVELQEQRLSAELARADAEVARLREARLAERELIAREMHDVVAHRISLVAMHAGALGYRDDLLGDEARETVSLIQANAKAALSELRAMLTTLRGPGEAPAEPQPTLAELDALLADAEAAGQKVTLSKVGDFGAVPQRVSRHTFRIVQEGLTNARKHAPGVPVSAAVEVGSSAVRVRISNPLADLAPTAPGAGLGLLGVAERVALVGGSVTYGAVDGEGFVLEAELPIKEPM</sequence>
<keyword evidence="5" id="KW-0547">Nucleotide-binding</keyword>
<dbReference type="PANTHER" id="PTHR24421:SF10">
    <property type="entry name" value="NITRATE_NITRITE SENSOR PROTEIN NARQ"/>
    <property type="match status" value="1"/>
</dbReference>
<evidence type="ECO:0000256" key="8">
    <source>
        <dbReference type="ARBA" id="ARBA00023012"/>
    </source>
</evidence>
<keyword evidence="9" id="KW-0812">Transmembrane</keyword>
<evidence type="ECO:0000256" key="4">
    <source>
        <dbReference type="ARBA" id="ARBA00022679"/>
    </source>
</evidence>
<feature type="transmembrane region" description="Helical" evidence="9">
    <location>
        <begin position="108"/>
        <end position="127"/>
    </location>
</feature>
<evidence type="ECO:0000256" key="6">
    <source>
        <dbReference type="ARBA" id="ARBA00022777"/>
    </source>
</evidence>
<keyword evidence="9" id="KW-1133">Transmembrane helix</keyword>
<dbReference type="GO" id="GO:0046983">
    <property type="term" value="F:protein dimerization activity"/>
    <property type="evidence" value="ECO:0007669"/>
    <property type="project" value="InterPro"/>
</dbReference>
<dbReference type="GO" id="GO:0016020">
    <property type="term" value="C:membrane"/>
    <property type="evidence" value="ECO:0007669"/>
    <property type="project" value="InterPro"/>
</dbReference>
<keyword evidence="6 11" id="KW-0418">Kinase</keyword>
<dbReference type="EC" id="2.7.13.3" evidence="2"/>
<evidence type="ECO:0000256" key="1">
    <source>
        <dbReference type="ARBA" id="ARBA00000085"/>
    </source>
</evidence>
<evidence type="ECO:0000256" key="2">
    <source>
        <dbReference type="ARBA" id="ARBA00012438"/>
    </source>
</evidence>
<dbReference type="AlphaFoldDB" id="A0A2A9CRK5"/>
<dbReference type="InterPro" id="IPR011712">
    <property type="entry name" value="Sig_transdc_His_kin_sub3_dim/P"/>
</dbReference>
<evidence type="ECO:0000313" key="12">
    <source>
        <dbReference type="Proteomes" id="UP000226079"/>
    </source>
</evidence>
<dbReference type="InterPro" id="IPR036890">
    <property type="entry name" value="HATPase_C_sf"/>
</dbReference>
<dbReference type="InterPro" id="IPR050482">
    <property type="entry name" value="Sensor_HK_TwoCompSys"/>
</dbReference>
<dbReference type="CDD" id="cd16917">
    <property type="entry name" value="HATPase_UhpB-NarQ-NarX-like"/>
    <property type="match status" value="1"/>
</dbReference>
<dbReference type="PANTHER" id="PTHR24421">
    <property type="entry name" value="NITRATE/NITRITE SENSOR PROTEIN NARX-RELATED"/>
    <property type="match status" value="1"/>
</dbReference>
<dbReference type="SUPFAM" id="SSF55874">
    <property type="entry name" value="ATPase domain of HSP90 chaperone/DNA topoisomerase II/histidine kinase"/>
    <property type="match status" value="1"/>
</dbReference>
<feature type="transmembrane region" description="Helical" evidence="9">
    <location>
        <begin position="139"/>
        <end position="158"/>
    </location>
</feature>
<evidence type="ECO:0000256" key="7">
    <source>
        <dbReference type="ARBA" id="ARBA00022840"/>
    </source>
</evidence>
<evidence type="ECO:0000256" key="9">
    <source>
        <dbReference type="SAM" id="Phobius"/>
    </source>
</evidence>